<evidence type="ECO:0000313" key="6">
    <source>
        <dbReference type="EMBL" id="MCX2972613.1"/>
    </source>
</evidence>
<evidence type="ECO:0000256" key="2">
    <source>
        <dbReference type="ARBA" id="ARBA00022643"/>
    </source>
</evidence>
<evidence type="ECO:0000259" key="5">
    <source>
        <dbReference type="Pfam" id="PF00296"/>
    </source>
</evidence>
<dbReference type="PANTHER" id="PTHR42847">
    <property type="entry name" value="ALKANESULFONATE MONOOXYGENASE"/>
    <property type="match status" value="1"/>
</dbReference>
<dbReference type="SUPFAM" id="SSF51679">
    <property type="entry name" value="Bacterial luciferase-like"/>
    <property type="match status" value="1"/>
</dbReference>
<keyword evidence="1" id="KW-0285">Flavoprotein</keyword>
<keyword evidence="4" id="KW-0503">Monooxygenase</keyword>
<dbReference type="Gene3D" id="3.20.20.30">
    <property type="entry name" value="Luciferase-like domain"/>
    <property type="match status" value="1"/>
</dbReference>
<keyword evidence="7" id="KW-1185">Reference proteome</keyword>
<dbReference type="InterPro" id="IPR036661">
    <property type="entry name" value="Luciferase-like_sf"/>
</dbReference>
<reference evidence="6" key="1">
    <citation type="submission" date="2019-02" db="EMBL/GenBank/DDBJ databases">
        <authorList>
            <person name="Li S.-H."/>
        </authorList>
    </citation>
    <scope>NUCLEOTIDE SEQUENCE</scope>
    <source>
        <strain evidence="6">IMCC8485</strain>
    </source>
</reference>
<feature type="domain" description="Luciferase-like" evidence="5">
    <location>
        <begin position="13"/>
        <end position="237"/>
    </location>
</feature>
<proteinExistence type="predicted"/>
<dbReference type="PANTHER" id="PTHR42847:SF4">
    <property type="entry name" value="ALKANESULFONATE MONOOXYGENASE-RELATED"/>
    <property type="match status" value="1"/>
</dbReference>
<dbReference type="NCBIfam" id="TIGR03619">
    <property type="entry name" value="F420_Rv2161c"/>
    <property type="match status" value="1"/>
</dbReference>
<dbReference type="RefSeq" id="WP_279251610.1">
    <property type="nucleotide sequence ID" value="NZ_SHNP01000001.1"/>
</dbReference>
<keyword evidence="2" id="KW-0288">FMN</keyword>
<accession>A0ABT3SRL2</accession>
<comment type="caution">
    <text evidence="6">The sequence shown here is derived from an EMBL/GenBank/DDBJ whole genome shotgun (WGS) entry which is preliminary data.</text>
</comment>
<sequence length="286" mass="31115">MKFGLIPINIGMDSLESLVGLAQYAESLDFESLWTFEHVMVPVEYESKYPYSKDGKMGGGSDNPFLDPLIALTAVAAHTKTVRLGTGVNILSQANPLLLAKQAASLDVLSGGRFMLGAGIGWLKEEFDAMGVPFERRGARYDDYLIAMRKVWSGEVVEHQSDFINWSGFQSYPLPKQEGGVPIIIGGHKGKAFERIAKLGDGWFAPTNDAAGLTPLLERLKAACDDAGRDYNSVEITSMWDYKGGLEAVKAFEDIGVSRLIVPLFTLGRDPVAGIGKLSEDIIAKH</sequence>
<dbReference type="Pfam" id="PF00296">
    <property type="entry name" value="Bac_luciferase"/>
    <property type="match status" value="1"/>
</dbReference>
<gene>
    <name evidence="6" type="ORF">EYC87_03300</name>
</gene>
<organism evidence="6 7">
    <name type="scientific">Candidatus Seongchinamella marina</name>
    <dbReference type="NCBI Taxonomy" id="2518990"/>
    <lineage>
        <taxon>Bacteria</taxon>
        <taxon>Pseudomonadati</taxon>
        <taxon>Pseudomonadota</taxon>
        <taxon>Gammaproteobacteria</taxon>
        <taxon>Cellvibrionales</taxon>
        <taxon>Halieaceae</taxon>
        <taxon>Seongchinamella</taxon>
    </lineage>
</organism>
<evidence type="ECO:0000313" key="7">
    <source>
        <dbReference type="Proteomes" id="UP001143307"/>
    </source>
</evidence>
<protein>
    <submittedName>
        <fullName evidence="6">LLM class F420-dependent oxidoreductase</fullName>
    </submittedName>
</protein>
<dbReference type="EMBL" id="SHNP01000001">
    <property type="protein sequence ID" value="MCX2972613.1"/>
    <property type="molecule type" value="Genomic_DNA"/>
</dbReference>
<dbReference type="InterPro" id="IPR050172">
    <property type="entry name" value="SsuD_RutA_monooxygenase"/>
</dbReference>
<evidence type="ECO:0000256" key="3">
    <source>
        <dbReference type="ARBA" id="ARBA00023002"/>
    </source>
</evidence>
<dbReference type="InterPro" id="IPR011251">
    <property type="entry name" value="Luciferase-like_dom"/>
</dbReference>
<name>A0ABT3SRL2_9GAMM</name>
<evidence type="ECO:0000256" key="1">
    <source>
        <dbReference type="ARBA" id="ARBA00022630"/>
    </source>
</evidence>
<evidence type="ECO:0000256" key="4">
    <source>
        <dbReference type="ARBA" id="ARBA00023033"/>
    </source>
</evidence>
<keyword evidence="3" id="KW-0560">Oxidoreductase</keyword>
<dbReference type="InterPro" id="IPR019921">
    <property type="entry name" value="Lucif-like_OxRdtase_Rv2161c"/>
</dbReference>
<dbReference type="Proteomes" id="UP001143307">
    <property type="component" value="Unassembled WGS sequence"/>
</dbReference>